<keyword evidence="2" id="KW-1133">Transmembrane helix</keyword>
<reference evidence="3 4" key="1">
    <citation type="submission" date="2016-05" db="EMBL/GenBank/DDBJ databases">
        <title>Microbial solvent formation.</title>
        <authorList>
            <person name="Poehlein A."/>
            <person name="Montoya Solano J.D."/>
            <person name="Flitsch S."/>
            <person name="Krabben P."/>
            <person name="Duerre P."/>
            <person name="Daniel R."/>
        </authorList>
    </citation>
    <scope>NUCLEOTIDE SEQUENCE [LARGE SCALE GENOMIC DNA]</scope>
    <source>
        <strain evidence="3 4">DSM 2619</strain>
    </source>
</reference>
<dbReference type="AlphaFoldDB" id="A0A1S8T6I6"/>
<gene>
    <name evidence="3" type="ORF">CLPUN_45980</name>
</gene>
<feature type="compositionally biased region" description="Acidic residues" evidence="1">
    <location>
        <begin position="83"/>
        <end position="94"/>
    </location>
</feature>
<evidence type="ECO:0000313" key="3">
    <source>
        <dbReference type="EMBL" id="OOM73397.1"/>
    </source>
</evidence>
<feature type="transmembrane region" description="Helical" evidence="2">
    <location>
        <begin position="7"/>
        <end position="25"/>
    </location>
</feature>
<comment type="caution">
    <text evidence="3">The sequence shown here is derived from an EMBL/GenBank/DDBJ whole genome shotgun (WGS) entry which is preliminary data.</text>
</comment>
<sequence>MNGQIKKYIYMIVTICVVVLAGIVFIKILPWLILAGVIAYGIIKIRSVFKERDALNNSEFKSEHNNEDSFENSSDSYTNGDIIDVDYEEVDKEK</sequence>
<accession>A0A1S8T6I6</accession>
<keyword evidence="2" id="KW-0472">Membrane</keyword>
<protein>
    <submittedName>
        <fullName evidence="3">Uncharacterized protein</fullName>
    </submittedName>
</protein>
<dbReference type="EMBL" id="LZZM01000218">
    <property type="protein sequence ID" value="OOM73397.1"/>
    <property type="molecule type" value="Genomic_DNA"/>
</dbReference>
<keyword evidence="2" id="KW-0812">Transmembrane</keyword>
<evidence type="ECO:0000256" key="2">
    <source>
        <dbReference type="SAM" id="Phobius"/>
    </source>
</evidence>
<organism evidence="3 4">
    <name type="scientific">Clostridium puniceum</name>
    <dbReference type="NCBI Taxonomy" id="29367"/>
    <lineage>
        <taxon>Bacteria</taxon>
        <taxon>Bacillati</taxon>
        <taxon>Bacillota</taxon>
        <taxon>Clostridia</taxon>
        <taxon>Eubacteriales</taxon>
        <taxon>Clostridiaceae</taxon>
        <taxon>Clostridium</taxon>
    </lineage>
</organism>
<dbReference type="RefSeq" id="WP_077849521.1">
    <property type="nucleotide sequence ID" value="NZ_LZZM01000218.1"/>
</dbReference>
<dbReference type="OrthoDB" id="1931717at2"/>
<feature type="region of interest" description="Disordered" evidence="1">
    <location>
        <begin position="59"/>
        <end position="94"/>
    </location>
</feature>
<proteinExistence type="predicted"/>
<evidence type="ECO:0000256" key="1">
    <source>
        <dbReference type="SAM" id="MobiDB-lite"/>
    </source>
</evidence>
<dbReference type="Proteomes" id="UP000190890">
    <property type="component" value="Unassembled WGS sequence"/>
</dbReference>
<evidence type="ECO:0000313" key="4">
    <source>
        <dbReference type="Proteomes" id="UP000190890"/>
    </source>
</evidence>
<keyword evidence="4" id="KW-1185">Reference proteome</keyword>
<name>A0A1S8T6I6_9CLOT</name>